<dbReference type="GO" id="GO:0005524">
    <property type="term" value="F:ATP binding"/>
    <property type="evidence" value="ECO:0007669"/>
    <property type="project" value="UniProtKB-KW"/>
</dbReference>
<feature type="transmembrane region" description="Helical" evidence="11">
    <location>
        <begin position="1414"/>
        <end position="1433"/>
    </location>
</feature>
<evidence type="ECO:0000256" key="3">
    <source>
        <dbReference type="ARBA" id="ARBA00022448"/>
    </source>
</evidence>
<feature type="transmembrane region" description="Helical" evidence="11">
    <location>
        <begin position="627"/>
        <end position="647"/>
    </location>
</feature>
<accession>A0A2G7FTA5</accession>
<dbReference type="STRING" id="656916.A0A2G7FTA5"/>
<evidence type="ECO:0000313" key="14">
    <source>
        <dbReference type="Proteomes" id="UP000231358"/>
    </source>
</evidence>
<dbReference type="GO" id="GO:0140359">
    <property type="term" value="F:ABC-type transporter activity"/>
    <property type="evidence" value="ECO:0007669"/>
    <property type="project" value="InterPro"/>
</dbReference>
<dbReference type="InterPro" id="IPR043926">
    <property type="entry name" value="ABCG_dom"/>
</dbReference>
<dbReference type="InterPro" id="IPR003439">
    <property type="entry name" value="ABC_transporter-like_ATP-bd"/>
</dbReference>
<dbReference type="InterPro" id="IPR027417">
    <property type="entry name" value="P-loop_NTPase"/>
</dbReference>
<dbReference type="Pfam" id="PF00005">
    <property type="entry name" value="ABC_tran"/>
    <property type="match status" value="2"/>
</dbReference>
<feature type="domain" description="ABC transporter" evidence="12">
    <location>
        <begin position="143"/>
        <end position="377"/>
    </location>
</feature>
<evidence type="ECO:0000256" key="5">
    <source>
        <dbReference type="ARBA" id="ARBA00022692"/>
    </source>
</evidence>
<proteinExistence type="inferred from homology"/>
<keyword evidence="9 11" id="KW-0472">Membrane</keyword>
<feature type="transmembrane region" description="Helical" evidence="11">
    <location>
        <begin position="1146"/>
        <end position="1166"/>
    </location>
</feature>
<keyword evidence="8 11" id="KW-1133">Transmembrane helix</keyword>
<reference evidence="13 14" key="1">
    <citation type="submission" date="2017-05" db="EMBL/GenBank/DDBJ databases">
        <title>Genome sequence for an aflatoxigenic pathogen of Argentinian peanut, Aspergillus arachidicola.</title>
        <authorList>
            <person name="Moore G."/>
            <person name="Beltz S.B."/>
            <person name="Mack B.M."/>
        </authorList>
    </citation>
    <scope>NUCLEOTIDE SEQUENCE [LARGE SCALE GENOMIC DNA]</scope>
    <source>
        <strain evidence="13 14">CBS 117610</strain>
    </source>
</reference>
<keyword evidence="3" id="KW-0813">Transport</keyword>
<dbReference type="SMART" id="SM00382">
    <property type="entry name" value="AAA"/>
    <property type="match status" value="2"/>
</dbReference>
<dbReference type="Gene3D" id="3.40.50.300">
    <property type="entry name" value="P-loop containing nucleotide triphosphate hydrolases"/>
    <property type="match status" value="2"/>
</dbReference>
<evidence type="ECO:0000256" key="10">
    <source>
        <dbReference type="SAM" id="MobiDB-lite"/>
    </source>
</evidence>
<evidence type="ECO:0000256" key="11">
    <source>
        <dbReference type="SAM" id="Phobius"/>
    </source>
</evidence>
<dbReference type="PANTHER" id="PTHR19241">
    <property type="entry name" value="ATP-BINDING CASSETTE TRANSPORTER"/>
    <property type="match status" value="1"/>
</dbReference>
<evidence type="ECO:0000313" key="13">
    <source>
        <dbReference type="EMBL" id="PIG83868.1"/>
    </source>
</evidence>
<dbReference type="Proteomes" id="UP000231358">
    <property type="component" value="Unassembled WGS sequence"/>
</dbReference>
<feature type="transmembrane region" description="Helical" evidence="11">
    <location>
        <begin position="1261"/>
        <end position="1281"/>
    </location>
</feature>
<keyword evidence="7 13" id="KW-0067">ATP-binding</keyword>
<dbReference type="InterPro" id="IPR003593">
    <property type="entry name" value="AAA+_ATPase"/>
</dbReference>
<keyword evidence="6" id="KW-0547">Nucleotide-binding</keyword>
<gene>
    <name evidence="13" type="ORF">AARAC_001833</name>
</gene>
<feature type="domain" description="ABC transporter" evidence="12">
    <location>
        <begin position="809"/>
        <end position="1051"/>
    </location>
</feature>
<comment type="similarity">
    <text evidence="2">Belongs to the ABC transporter superfamily. ABCG family. PDR (TC 3.A.1.205) subfamily.</text>
</comment>
<dbReference type="Pfam" id="PF14510">
    <property type="entry name" value="ABC_trans_N"/>
    <property type="match status" value="1"/>
</dbReference>
<dbReference type="InterPro" id="IPR034003">
    <property type="entry name" value="ABCG_PDR_2"/>
</dbReference>
<evidence type="ECO:0000259" key="12">
    <source>
        <dbReference type="PROSITE" id="PS50893"/>
    </source>
</evidence>
<comment type="caution">
    <text evidence="13">The sequence shown here is derived from an EMBL/GenBank/DDBJ whole genome shotgun (WGS) entry which is preliminary data.</text>
</comment>
<evidence type="ECO:0000256" key="6">
    <source>
        <dbReference type="ARBA" id="ARBA00022741"/>
    </source>
</evidence>
<sequence length="1938" mass="218416">MAPETGRIPMKSTNETMSSKFEVAPDVDPVTQIDTYPDHEDDTLSDTSSSMSSDEEQERQSLSRIASSRLGQVLSATHAKNDPQLDPNSPEFDHRRWAQFVLRRMHECGIEPPQQGVVFKDLQVSGSGSALQYQETVLSTFAIPFRTAARAIAGQKRIPRRQILRGFDGLLEGGELLLVLGRPGSGCSTLLKTICGRMGGLTLEPESTIHYNGVGYEDMIKHHRGEIAYNKEVDEHFPHLTVGQTLSFALTPVVMSVYGLSHTVNTKVGDNFIRGVSGGERKRVSIAEMFLSNCRIGAWDNSTRGLDAASALKFVRALRLSADMSNSCHAVAAYQASQSMYDLFEKVVVLYEGYEIYFGPCDTAVEYFQRMGWERPEKQVSPDFLTAITNPLERRARPGMEDKVPRSAKEFSEYWKRSVEYQKLRTEIGRYVQEHAPNGEAAQILRQVHKEKQARHTRTNSPYLLSIPMQIRLCVRRAYQRLRNDLPTAMSTVVVQTILSLIIGSVFYNSPNSSNAFFQKGAVLYFSVLMNALITIGEIMQLYAQRPIVEKQAAYAFVHPFTEALASALVDLPIKILRCSVFSIILYFLANLRREPSQFFIFYLLLICTILTMSGMFRSLASLTQTVGQAMALAGILVLCIVVYTGFTLPQPYMHPWLSWIRWINPVYYAFEALVSNEFHGRNFECASYIPSYGTGTSFICSVVGAVAGERFVSGDAFIQQNYQYSYSHLWRNFGILIAFLIFFHVLYLTATEFISADKSTAEALVFRPGHAPSYLQDGDGIEVDKINPTTEVRADADSIRLPEQKDILSWKSVCYDIPVKDGTRRLLDNVNGWVKPGTLTALMGVSGAGKTTLLDVLAQRVSIGVVTGDIFVNGKGLAANFPRRTGYVQQQDLHLETTTVREALRFSAMLRQPRSVSQQEKYDYVEQVIQVLGMEDYAEAVVGRLGEGLNVEQRKLLSIGVELAAKPTLLVFLDEPTSGLDSQSSWTICAFLKKLTNQGQAVLATIHQPSAMLFQTFDRLLFLAKGGKTVYFGDIGKDSRILLDYFERNGGRICKEHENPAEYILETVSGDVDKNAPDWVKVWDESFEHKDVLTELDRLHSNRENDSASSSENAESNDEFAMPLHSQLYHVLRRVFQQYLRQPEYIFSKFILGIVSGLFIGFSFWKTDNTQQGFQNSLFSIFLLCTIFNTLVNQIMPKFVAQRALYEVRERPSRVYSWKVFILSQMIVEIPFQFGLGVCSWASFYWSVFGANQDSERRALIMLFIVQFFIYSASMAQFVVCAVGEPALASMIATLMFGLSFVFSGVMQPPPALPGFWIFMYRVSPFTYYIGGIGSTALHGRPVQCSSTELSVFDPPDGQTCGDYMAKYLNSAGGQLYNMNATSGCEYCAMDSADQYLAQRWIYWEDRWRNYGIFWAYFVFNIVGAITLYYLFRLTNENFLAPGSTRVAALTPAFRLAVRRSKYKFDPLIANASALPEQRTMALSPGTEELQPTRSPFLAVEVWYMIIDILCDAENEEQDEGRTRTKCSSHLRDLISLSSTCTWLRNMLAPRIFAVVYLKNTTNSALSIKAIADSNFSGCVKELQYVANCEPDSQNSPLDDVYPPEVDTVLSSLASFKNLRTISVEFPLDDDELVDYIQDSDFTDDPHAALVEEGNNAWRGLMAASFRAILSSYSPGQIPLSLTIRELNIVPISVFSTREFHDFLSHLRSFNMSLKQWDNGAGWMLNTYEVFYGFPDCLGPWFFDHLTSVEEFSFDPQDSAPLGDAGQPNAYDISLWKANMPRLRKLSLGNIYLCLELKDFLLRHLDTLESISLHECYSCRNWDGVEGMSWSKLFCALAHKSPTRLTSFSLHGGYDQGYLLDLDDDMGDPVLVAQVRRKLEMEPDAMVFSFRYCHVSDKYGYSSHDWDANRAAFVQGDDYRSYQDLMAIVKSNAPGNH</sequence>
<protein>
    <submittedName>
        <fullName evidence="13">ATP-binding cassette transporter</fullName>
    </submittedName>
</protein>
<evidence type="ECO:0000256" key="8">
    <source>
        <dbReference type="ARBA" id="ARBA00022989"/>
    </source>
</evidence>
<keyword evidence="4" id="KW-1003">Cell membrane</keyword>
<evidence type="ECO:0000256" key="4">
    <source>
        <dbReference type="ARBA" id="ARBA00022475"/>
    </source>
</evidence>
<comment type="subcellular location">
    <subcellularLocation>
        <location evidence="1">Cell membrane</location>
        <topology evidence="1">Multi-pass membrane protein</topology>
    </subcellularLocation>
</comment>
<name>A0A2G7FTA5_9EURO</name>
<evidence type="ECO:0000256" key="9">
    <source>
        <dbReference type="ARBA" id="ARBA00023136"/>
    </source>
</evidence>
<feature type="transmembrane region" description="Helical" evidence="11">
    <location>
        <begin position="522"/>
        <end position="544"/>
    </location>
</feature>
<dbReference type="CDD" id="cd03232">
    <property type="entry name" value="ABCG_PDR_domain2"/>
    <property type="match status" value="1"/>
</dbReference>
<dbReference type="FunFam" id="3.40.50.300:FF:000054">
    <property type="entry name" value="ABC multidrug transporter atrF"/>
    <property type="match status" value="1"/>
</dbReference>
<dbReference type="InterPro" id="IPR029481">
    <property type="entry name" value="ABC_trans_N"/>
</dbReference>
<feature type="transmembrane region" description="Helical" evidence="11">
    <location>
        <begin position="1217"/>
        <end position="1249"/>
    </location>
</feature>
<dbReference type="Pfam" id="PF06422">
    <property type="entry name" value="PDR_CDR"/>
    <property type="match status" value="1"/>
</dbReference>
<dbReference type="EMBL" id="NEXV01000422">
    <property type="protein sequence ID" value="PIG83868.1"/>
    <property type="molecule type" value="Genomic_DNA"/>
</dbReference>
<dbReference type="PROSITE" id="PS00211">
    <property type="entry name" value="ABC_TRANSPORTER_1"/>
    <property type="match status" value="1"/>
</dbReference>
<dbReference type="Pfam" id="PF19055">
    <property type="entry name" value="ABC2_membrane_7"/>
    <property type="match status" value="1"/>
</dbReference>
<evidence type="ECO:0000256" key="7">
    <source>
        <dbReference type="ARBA" id="ARBA00022840"/>
    </source>
</evidence>
<dbReference type="InterPro" id="IPR013525">
    <property type="entry name" value="ABC2_TM"/>
</dbReference>
<evidence type="ECO:0000256" key="2">
    <source>
        <dbReference type="ARBA" id="ARBA00006012"/>
    </source>
</evidence>
<evidence type="ECO:0000256" key="1">
    <source>
        <dbReference type="ARBA" id="ARBA00004651"/>
    </source>
</evidence>
<dbReference type="GO" id="GO:0016887">
    <property type="term" value="F:ATP hydrolysis activity"/>
    <property type="evidence" value="ECO:0007669"/>
    <property type="project" value="InterPro"/>
</dbReference>
<dbReference type="SUPFAM" id="SSF52540">
    <property type="entry name" value="P-loop containing nucleoside triphosphate hydrolases"/>
    <property type="match status" value="2"/>
</dbReference>
<feature type="region of interest" description="Disordered" evidence="10">
    <location>
        <begin position="1"/>
        <end position="62"/>
    </location>
</feature>
<dbReference type="GO" id="GO:0005886">
    <property type="term" value="C:plasma membrane"/>
    <property type="evidence" value="ECO:0007669"/>
    <property type="project" value="UniProtKB-SubCell"/>
</dbReference>
<dbReference type="InterPro" id="IPR017871">
    <property type="entry name" value="ABC_transporter-like_CS"/>
</dbReference>
<organism evidence="13 14">
    <name type="scientific">Aspergillus arachidicola</name>
    <dbReference type="NCBI Taxonomy" id="656916"/>
    <lineage>
        <taxon>Eukaryota</taxon>
        <taxon>Fungi</taxon>
        <taxon>Dikarya</taxon>
        <taxon>Ascomycota</taxon>
        <taxon>Pezizomycotina</taxon>
        <taxon>Eurotiomycetes</taxon>
        <taxon>Eurotiomycetidae</taxon>
        <taxon>Eurotiales</taxon>
        <taxon>Aspergillaceae</taxon>
        <taxon>Aspergillus</taxon>
        <taxon>Aspergillus subgen. Circumdati</taxon>
    </lineage>
</organism>
<feature type="transmembrane region" description="Helical" evidence="11">
    <location>
        <begin position="564"/>
        <end position="589"/>
    </location>
</feature>
<keyword evidence="5 11" id="KW-0812">Transmembrane</keyword>
<feature type="transmembrane region" description="Helical" evidence="11">
    <location>
        <begin position="489"/>
        <end position="510"/>
    </location>
</feature>
<feature type="transmembrane region" description="Helical" evidence="11">
    <location>
        <begin position="601"/>
        <end position="621"/>
    </location>
</feature>
<feature type="transmembrane region" description="Helical" evidence="11">
    <location>
        <begin position="730"/>
        <end position="751"/>
    </location>
</feature>
<keyword evidence="14" id="KW-1185">Reference proteome</keyword>
<dbReference type="InterPro" id="IPR010929">
    <property type="entry name" value="PDR_CDR_ABC"/>
</dbReference>
<feature type="transmembrane region" description="Helical" evidence="11">
    <location>
        <begin position="1178"/>
        <end position="1197"/>
    </location>
</feature>
<dbReference type="PROSITE" id="PS50893">
    <property type="entry name" value="ABC_TRANSPORTER_2"/>
    <property type="match status" value="2"/>
</dbReference>
<dbReference type="Pfam" id="PF01061">
    <property type="entry name" value="ABC2_membrane"/>
    <property type="match status" value="2"/>
</dbReference>